<feature type="transmembrane region" description="Helical" evidence="6">
    <location>
        <begin position="274"/>
        <end position="292"/>
    </location>
</feature>
<feature type="transmembrane region" description="Helical" evidence="6">
    <location>
        <begin position="182"/>
        <end position="208"/>
    </location>
</feature>
<evidence type="ECO:0000256" key="6">
    <source>
        <dbReference type="SAM" id="Phobius"/>
    </source>
</evidence>
<dbReference type="NCBIfam" id="TIGR00360">
    <property type="entry name" value="ComEC_N-term"/>
    <property type="match status" value="1"/>
</dbReference>
<organism evidence="8 9">
    <name type="scientific">Candidatus Woesebacteria bacterium RBG_16_42_24</name>
    <dbReference type="NCBI Taxonomy" id="1802485"/>
    <lineage>
        <taxon>Bacteria</taxon>
        <taxon>Candidatus Woeseibacteriota</taxon>
    </lineage>
</organism>
<feature type="transmembrane region" description="Helical" evidence="6">
    <location>
        <begin position="146"/>
        <end position="170"/>
    </location>
</feature>
<dbReference type="Proteomes" id="UP000177382">
    <property type="component" value="Unassembled WGS sequence"/>
</dbReference>
<comment type="subcellular location">
    <subcellularLocation>
        <location evidence="1">Cell membrane</location>
        <topology evidence="1">Multi-pass membrane protein</topology>
    </subcellularLocation>
</comment>
<keyword evidence="2" id="KW-1003">Cell membrane</keyword>
<dbReference type="EMBL" id="MGFX01000006">
    <property type="protein sequence ID" value="OGM15213.1"/>
    <property type="molecule type" value="Genomic_DNA"/>
</dbReference>
<keyword evidence="3 6" id="KW-0812">Transmembrane</keyword>
<dbReference type="PANTHER" id="PTHR30619:SF7">
    <property type="entry name" value="BETA-LACTAMASE DOMAIN PROTEIN"/>
    <property type="match status" value="1"/>
</dbReference>
<dbReference type="STRING" id="1802485.A2V97_01090"/>
<evidence type="ECO:0000256" key="2">
    <source>
        <dbReference type="ARBA" id="ARBA00022475"/>
    </source>
</evidence>
<comment type="caution">
    <text evidence="8">The sequence shown here is derived from an EMBL/GenBank/DDBJ whole genome shotgun (WGS) entry which is preliminary data.</text>
</comment>
<dbReference type="InterPro" id="IPR052159">
    <property type="entry name" value="Competence_DNA_uptake"/>
</dbReference>
<feature type="domain" description="ComEC/Rec2-related protein" evidence="7">
    <location>
        <begin position="123"/>
        <end position="350"/>
    </location>
</feature>
<evidence type="ECO:0000256" key="5">
    <source>
        <dbReference type="ARBA" id="ARBA00023136"/>
    </source>
</evidence>
<evidence type="ECO:0000256" key="3">
    <source>
        <dbReference type="ARBA" id="ARBA00022692"/>
    </source>
</evidence>
<sequence length="352" mass="38788">MKYLLWIFLIFLLSLRLITFNHPFLEGQKIRIGDTVSGEPIKYSYYQSISLAGLKIYLPIFPEISYGDFLIVEGFVNGRDLKDPVLIEHRKARGFLYKLREELLDNIKRALPEPHSSLLAGVTLGIKSGMRPDFWDALKKTGTLHVVVASGMNVTLVAGFLLSSLTLVLTRKRAIPLAIAGIWFYALLSGFDAPVIRAAIMGSMAFVAQKVGRISFAWRGLILSALVMLIVNPSWVKDIGFILSFLATASILTFEPKLEKTFSFLPKIIKENFAISLAAQVGVAPVIFVSFGQFNLLSPLINTLIAPVIAPMTIITGIGSLIGLLVPEVGKLLLLLAYPLTSYFIEVVNLFG</sequence>
<evidence type="ECO:0000313" key="8">
    <source>
        <dbReference type="EMBL" id="OGM15213.1"/>
    </source>
</evidence>
<evidence type="ECO:0000259" key="7">
    <source>
        <dbReference type="Pfam" id="PF03772"/>
    </source>
</evidence>
<dbReference type="GO" id="GO:0005886">
    <property type="term" value="C:plasma membrane"/>
    <property type="evidence" value="ECO:0007669"/>
    <property type="project" value="UniProtKB-SubCell"/>
</dbReference>
<dbReference type="InterPro" id="IPR004477">
    <property type="entry name" value="ComEC_N"/>
</dbReference>
<protein>
    <recommendedName>
        <fullName evidence="7">ComEC/Rec2-related protein domain-containing protein</fullName>
    </recommendedName>
</protein>
<dbReference type="AlphaFoldDB" id="A0A1F7XJP0"/>
<name>A0A1F7XJP0_9BACT</name>
<dbReference type="PANTHER" id="PTHR30619">
    <property type="entry name" value="DNA INTERNALIZATION/COMPETENCE PROTEIN COMEC/REC2"/>
    <property type="match status" value="1"/>
</dbReference>
<evidence type="ECO:0000313" key="9">
    <source>
        <dbReference type="Proteomes" id="UP000177382"/>
    </source>
</evidence>
<proteinExistence type="predicted"/>
<dbReference type="Pfam" id="PF03772">
    <property type="entry name" value="Competence"/>
    <property type="match status" value="1"/>
</dbReference>
<evidence type="ECO:0000256" key="4">
    <source>
        <dbReference type="ARBA" id="ARBA00022989"/>
    </source>
</evidence>
<evidence type="ECO:0000256" key="1">
    <source>
        <dbReference type="ARBA" id="ARBA00004651"/>
    </source>
</evidence>
<keyword evidence="4 6" id="KW-1133">Transmembrane helix</keyword>
<feature type="transmembrane region" description="Helical" evidence="6">
    <location>
        <begin position="214"/>
        <end position="231"/>
    </location>
</feature>
<keyword evidence="5 6" id="KW-0472">Membrane</keyword>
<feature type="transmembrane region" description="Helical" evidence="6">
    <location>
        <begin position="304"/>
        <end position="326"/>
    </location>
</feature>
<accession>A0A1F7XJP0</accession>
<gene>
    <name evidence="8" type="ORF">A2V97_01090</name>
</gene>
<reference evidence="8 9" key="1">
    <citation type="journal article" date="2016" name="Nat. Commun.">
        <title>Thousands of microbial genomes shed light on interconnected biogeochemical processes in an aquifer system.</title>
        <authorList>
            <person name="Anantharaman K."/>
            <person name="Brown C.T."/>
            <person name="Hug L.A."/>
            <person name="Sharon I."/>
            <person name="Castelle C.J."/>
            <person name="Probst A.J."/>
            <person name="Thomas B.C."/>
            <person name="Singh A."/>
            <person name="Wilkins M.J."/>
            <person name="Karaoz U."/>
            <person name="Brodie E.L."/>
            <person name="Williams K.H."/>
            <person name="Hubbard S.S."/>
            <person name="Banfield J.F."/>
        </authorList>
    </citation>
    <scope>NUCLEOTIDE SEQUENCE [LARGE SCALE GENOMIC DNA]</scope>
</reference>